<comment type="caution">
    <text evidence="1">The sequence shown here is derived from an EMBL/GenBank/DDBJ whole genome shotgun (WGS) entry which is preliminary data.</text>
</comment>
<gene>
    <name evidence="1" type="ORF">JP75_06020</name>
</gene>
<keyword evidence="2" id="KW-1185">Reference proteome</keyword>
<organism evidence="1 2">
    <name type="scientific">Devosia riboflavina</name>
    <dbReference type="NCBI Taxonomy" id="46914"/>
    <lineage>
        <taxon>Bacteria</taxon>
        <taxon>Pseudomonadati</taxon>
        <taxon>Pseudomonadota</taxon>
        <taxon>Alphaproteobacteria</taxon>
        <taxon>Hyphomicrobiales</taxon>
        <taxon>Devosiaceae</taxon>
        <taxon>Devosia</taxon>
    </lineage>
</organism>
<protein>
    <submittedName>
        <fullName evidence="1">Uncharacterized protein</fullName>
    </submittedName>
</protein>
<evidence type="ECO:0000313" key="1">
    <source>
        <dbReference type="EMBL" id="KFL31951.1"/>
    </source>
</evidence>
<dbReference type="Proteomes" id="UP000028981">
    <property type="component" value="Unassembled WGS sequence"/>
</dbReference>
<dbReference type="STRING" id="46914.JP75_06020"/>
<sequence length="127" mass="13607">MGFGQSKAQGGLGRVGLAGCRQRCDGAIDEAVDAARIVAVAGFGDEQEAEAKAGGLQGRAVVTDQWIAQNGLVAPDGFDQFALLFQALRFGQILNQTKNLPLPKAAELIPECRTSYWRTSLFLARQR</sequence>
<evidence type="ECO:0000313" key="2">
    <source>
        <dbReference type="Proteomes" id="UP000028981"/>
    </source>
</evidence>
<dbReference type="AlphaFoldDB" id="A0A087M4Z8"/>
<dbReference type="EMBL" id="JQGC01000004">
    <property type="protein sequence ID" value="KFL31951.1"/>
    <property type="molecule type" value="Genomic_DNA"/>
</dbReference>
<reference evidence="1 2" key="1">
    <citation type="submission" date="2014-08" db="EMBL/GenBank/DDBJ databases">
        <authorList>
            <person name="Hassan Y.I."/>
            <person name="Lepp D."/>
            <person name="Zhou T."/>
        </authorList>
    </citation>
    <scope>NUCLEOTIDE SEQUENCE [LARGE SCALE GENOMIC DNA]</scope>
    <source>
        <strain evidence="1 2">IFO13584</strain>
    </source>
</reference>
<name>A0A087M4Z8_9HYPH</name>
<proteinExistence type="predicted"/>
<accession>A0A087M4Z8</accession>